<comment type="caution">
    <text evidence="9">The sequence shown here is derived from an EMBL/GenBank/DDBJ whole genome shotgun (WGS) entry which is preliminary data.</text>
</comment>
<dbReference type="EMBL" id="BEYU01000202">
    <property type="protein sequence ID" value="GBG34573.1"/>
    <property type="molecule type" value="Genomic_DNA"/>
</dbReference>
<feature type="domain" description="TLC" evidence="8">
    <location>
        <begin position="36"/>
        <end position="238"/>
    </location>
</feature>
<feature type="transmembrane region" description="Helical" evidence="7">
    <location>
        <begin position="166"/>
        <end position="186"/>
    </location>
</feature>
<keyword evidence="2 5" id="KW-0812">Transmembrane</keyword>
<dbReference type="InterPro" id="IPR016439">
    <property type="entry name" value="Lag1/Lac1-like"/>
</dbReference>
<feature type="region of interest" description="Disordered" evidence="6">
    <location>
        <begin position="252"/>
        <end position="272"/>
    </location>
</feature>
<dbReference type="Proteomes" id="UP000241890">
    <property type="component" value="Unassembled WGS sequence"/>
</dbReference>
<evidence type="ECO:0000256" key="5">
    <source>
        <dbReference type="PROSITE-ProRule" id="PRU00205"/>
    </source>
</evidence>
<dbReference type="GO" id="GO:0046513">
    <property type="term" value="P:ceramide biosynthetic process"/>
    <property type="evidence" value="ECO:0007669"/>
    <property type="project" value="InterPro"/>
</dbReference>
<evidence type="ECO:0000313" key="10">
    <source>
        <dbReference type="Proteomes" id="UP000241890"/>
    </source>
</evidence>
<feature type="transmembrane region" description="Helical" evidence="7">
    <location>
        <begin position="206"/>
        <end position="227"/>
    </location>
</feature>
<evidence type="ECO:0000256" key="4">
    <source>
        <dbReference type="ARBA" id="ARBA00023136"/>
    </source>
</evidence>
<dbReference type="Pfam" id="PF03798">
    <property type="entry name" value="TRAM_LAG1_CLN8"/>
    <property type="match status" value="1"/>
</dbReference>
<evidence type="ECO:0000256" key="6">
    <source>
        <dbReference type="SAM" id="MobiDB-lite"/>
    </source>
</evidence>
<proteinExistence type="predicted"/>
<protein>
    <submittedName>
        <fullName evidence="9">Ceramide synthase 4</fullName>
    </submittedName>
</protein>
<dbReference type="GO" id="GO:0050291">
    <property type="term" value="F:sphingosine N-acyltransferase activity"/>
    <property type="evidence" value="ECO:0007669"/>
    <property type="project" value="InterPro"/>
</dbReference>
<dbReference type="InParanoid" id="A0A2R5H0I7"/>
<comment type="subcellular location">
    <subcellularLocation>
        <location evidence="1">Membrane</location>
        <topology evidence="1">Multi-pass membrane protein</topology>
    </subcellularLocation>
</comment>
<dbReference type="GO" id="GO:0016020">
    <property type="term" value="C:membrane"/>
    <property type="evidence" value="ECO:0007669"/>
    <property type="project" value="UniProtKB-SubCell"/>
</dbReference>
<name>A0A2R5H0I7_9STRA</name>
<dbReference type="PIRSF" id="PIRSF005225">
    <property type="entry name" value="LAG1_LAC1"/>
    <property type="match status" value="1"/>
</dbReference>
<feature type="transmembrane region" description="Helical" evidence="7">
    <location>
        <begin position="86"/>
        <end position="104"/>
    </location>
</feature>
<gene>
    <name evidence="9" type="ORF">FCC1311_107942</name>
</gene>
<evidence type="ECO:0000256" key="1">
    <source>
        <dbReference type="ARBA" id="ARBA00004141"/>
    </source>
</evidence>
<reference evidence="9 10" key="1">
    <citation type="submission" date="2017-12" db="EMBL/GenBank/DDBJ databases">
        <title>Sequencing, de novo assembly and annotation of complete genome of a new Thraustochytrid species, strain FCC1311.</title>
        <authorList>
            <person name="Sedici K."/>
            <person name="Godart F."/>
            <person name="Aiese Cigliano R."/>
            <person name="Sanseverino W."/>
            <person name="Barakat M."/>
            <person name="Ortet P."/>
            <person name="Marechal E."/>
            <person name="Cagnac O."/>
            <person name="Amato A."/>
        </authorList>
    </citation>
    <scope>NUCLEOTIDE SEQUENCE [LARGE SCALE GENOMIC DNA]</scope>
</reference>
<dbReference type="AlphaFoldDB" id="A0A2R5H0I7"/>
<evidence type="ECO:0000313" key="9">
    <source>
        <dbReference type="EMBL" id="GBG34573.1"/>
    </source>
</evidence>
<keyword evidence="3 7" id="KW-1133">Transmembrane helix</keyword>
<evidence type="ECO:0000256" key="3">
    <source>
        <dbReference type="ARBA" id="ARBA00022989"/>
    </source>
</evidence>
<evidence type="ECO:0000256" key="2">
    <source>
        <dbReference type="ARBA" id="ARBA00022692"/>
    </source>
</evidence>
<keyword evidence="10" id="KW-1185">Reference proteome</keyword>
<keyword evidence="4 5" id="KW-0472">Membrane</keyword>
<feature type="transmembrane region" description="Helical" evidence="7">
    <location>
        <begin position="42"/>
        <end position="59"/>
    </location>
</feature>
<dbReference type="SMART" id="SM00724">
    <property type="entry name" value="TLC"/>
    <property type="match status" value="1"/>
</dbReference>
<sequence length="272" mass="31390">MNEVKSLSKAIDKPVEDVNGWFRSRQRVDRESVKVRVAADCLWRLGMYALCFFTNLYILRGQPWSRNLSLCWEDIPLQRNEESVRWFYVALEIPLYLVLLVSQLTEGRRASDMWEMTVHHTTVLVLLSIVYLGNFVRIGMVGLLLHDVTDIFLESSKLASNFRWKGMADLLFVGFAGSWAYARIYRVSTALLPTLFTDGRAAMSESLYKVVIGLMAVLVCLNLYWFFKISSLLYRILWAGSPKERAQRDFTDLSTDDEVDSDSSYFSDVDKQ</sequence>
<accession>A0A2R5H0I7</accession>
<dbReference type="PANTHER" id="PTHR12560">
    <property type="entry name" value="LONGEVITY ASSURANCE FACTOR 1 LAG1"/>
    <property type="match status" value="1"/>
</dbReference>
<dbReference type="InterPro" id="IPR006634">
    <property type="entry name" value="TLC-dom"/>
</dbReference>
<dbReference type="OrthoDB" id="537032at2759"/>
<dbReference type="PANTHER" id="PTHR12560:SF0">
    <property type="entry name" value="LD18904P"/>
    <property type="match status" value="1"/>
</dbReference>
<evidence type="ECO:0000259" key="8">
    <source>
        <dbReference type="PROSITE" id="PS50922"/>
    </source>
</evidence>
<organism evidence="9 10">
    <name type="scientific">Hondaea fermentalgiana</name>
    <dbReference type="NCBI Taxonomy" id="2315210"/>
    <lineage>
        <taxon>Eukaryota</taxon>
        <taxon>Sar</taxon>
        <taxon>Stramenopiles</taxon>
        <taxon>Bigyra</taxon>
        <taxon>Labyrinthulomycetes</taxon>
        <taxon>Thraustochytrida</taxon>
        <taxon>Thraustochytriidae</taxon>
        <taxon>Hondaea</taxon>
    </lineage>
</organism>
<feature type="transmembrane region" description="Helical" evidence="7">
    <location>
        <begin position="124"/>
        <end position="145"/>
    </location>
</feature>
<evidence type="ECO:0000256" key="7">
    <source>
        <dbReference type="SAM" id="Phobius"/>
    </source>
</evidence>
<feature type="compositionally biased region" description="Low complexity" evidence="6">
    <location>
        <begin position="262"/>
        <end position="272"/>
    </location>
</feature>
<dbReference type="PROSITE" id="PS50922">
    <property type="entry name" value="TLC"/>
    <property type="match status" value="1"/>
</dbReference>